<organism evidence="2 3">
    <name type="scientific">Ligilactobacillus murinus</name>
    <dbReference type="NCBI Taxonomy" id="1622"/>
    <lineage>
        <taxon>Bacteria</taxon>
        <taxon>Bacillati</taxon>
        <taxon>Bacillota</taxon>
        <taxon>Bacilli</taxon>
        <taxon>Lactobacillales</taxon>
        <taxon>Lactobacillaceae</taxon>
        <taxon>Ligilactobacillus</taxon>
    </lineage>
</organism>
<protein>
    <submittedName>
        <fullName evidence="2">Uncharacterized protein</fullName>
    </submittedName>
</protein>
<comment type="caution">
    <text evidence="2">The sequence shown here is derived from an EMBL/GenBank/DDBJ whole genome shotgun (WGS) entry which is preliminary data.</text>
</comment>
<reference evidence="2 3" key="1">
    <citation type="submission" date="2018-09" db="EMBL/GenBank/DDBJ databases">
        <title>Murine metabolic-syndrome-specific gut microbial biobank.</title>
        <authorList>
            <person name="Liu C."/>
        </authorList>
    </citation>
    <scope>NUCLEOTIDE SEQUENCE [LARGE SCALE GENOMIC DNA]</scope>
    <source>
        <strain evidence="2 3">C-30</strain>
    </source>
</reference>
<keyword evidence="1" id="KW-0472">Membrane</keyword>
<dbReference type="RefSeq" id="WP_164978896.1">
    <property type="nucleotide sequence ID" value="NZ_QZFR01000075.1"/>
</dbReference>
<keyword evidence="1" id="KW-1133">Transmembrane helix</keyword>
<proteinExistence type="predicted"/>
<feature type="transmembrane region" description="Helical" evidence="1">
    <location>
        <begin position="33"/>
        <end position="52"/>
    </location>
</feature>
<evidence type="ECO:0000313" key="3">
    <source>
        <dbReference type="Proteomes" id="UP000289316"/>
    </source>
</evidence>
<dbReference type="AlphaFoldDB" id="A0A4Q2ANJ0"/>
<evidence type="ECO:0000256" key="1">
    <source>
        <dbReference type="SAM" id="Phobius"/>
    </source>
</evidence>
<keyword evidence="1" id="KW-0812">Transmembrane</keyword>
<evidence type="ECO:0000313" key="2">
    <source>
        <dbReference type="EMBL" id="RXV70431.1"/>
    </source>
</evidence>
<dbReference type="EMBL" id="QZFR01000075">
    <property type="protein sequence ID" value="RXV70431.1"/>
    <property type="molecule type" value="Genomic_DNA"/>
</dbReference>
<accession>A0A4Q2ANJ0</accession>
<feature type="transmembrane region" description="Helical" evidence="1">
    <location>
        <begin position="64"/>
        <end position="85"/>
    </location>
</feature>
<sequence>MDGINRNSSSKKANKKIAIYSNDFRRYKLFSKALENAYLTTFVGYIMCYCYIADMKFIDTVDLVIILLGFVFLLVIVAVNSYIILPEKEKNLSARHMSQKKKSFTVRVVTGIIDNLLDKN</sequence>
<dbReference type="Proteomes" id="UP000289316">
    <property type="component" value="Unassembled WGS sequence"/>
</dbReference>
<name>A0A4Q2ANJ0_9LACO</name>
<gene>
    <name evidence="2" type="ORF">D6C19_08975</name>
</gene>